<accession>L0B0G0</accession>
<gene>
    <name evidence="2" type="ORF">BEWA_000290</name>
</gene>
<dbReference type="GeneID" id="15805480"/>
<dbReference type="Pfam" id="PF16531">
    <property type="entry name" value="SAS-6_N"/>
    <property type="match status" value="1"/>
</dbReference>
<dbReference type="EMBL" id="CP001670">
    <property type="protein sequence ID" value="AFZ80624.1"/>
    <property type="molecule type" value="Genomic_DNA"/>
</dbReference>
<name>L0B0G0_THEEQ</name>
<keyword evidence="3" id="KW-1185">Reference proteome</keyword>
<protein>
    <recommendedName>
        <fullName evidence="1">Spindle assembly abnormal protein 6 N-terminal domain-containing protein</fullName>
    </recommendedName>
</protein>
<dbReference type="Proteomes" id="UP000031512">
    <property type="component" value="Chromosome 3"/>
</dbReference>
<dbReference type="VEuPathDB" id="PiroplasmaDB:BEWA_000290"/>
<dbReference type="PANTHER" id="PTHR34230">
    <property type="entry name" value="ASSEMBLY ABNORMAL PROTEIN 6, PUTATIVE-RELATED"/>
    <property type="match status" value="1"/>
</dbReference>
<dbReference type="AlphaFoldDB" id="L0B0G0"/>
<dbReference type="InterPro" id="IPR038558">
    <property type="entry name" value="SAS-6_N_sf"/>
</dbReference>
<dbReference type="OrthoDB" id="49058at2759"/>
<organism evidence="2 3">
    <name type="scientific">Theileria equi strain WA</name>
    <dbReference type="NCBI Taxonomy" id="1537102"/>
    <lineage>
        <taxon>Eukaryota</taxon>
        <taxon>Sar</taxon>
        <taxon>Alveolata</taxon>
        <taxon>Apicomplexa</taxon>
        <taxon>Aconoidasida</taxon>
        <taxon>Piroplasmida</taxon>
        <taxon>Theileriidae</taxon>
        <taxon>Theileria</taxon>
    </lineage>
</organism>
<dbReference type="KEGG" id="beq:BEWA_000290"/>
<evidence type="ECO:0000259" key="1">
    <source>
        <dbReference type="Pfam" id="PF16531"/>
    </source>
</evidence>
<dbReference type="PANTHER" id="PTHR34230:SF2">
    <property type="entry name" value="SPINDLE ASSEMBLY ABNORMAL PROTEIN 6 N-TERMINAL DOMAIN-CONTAINING PROTEIN"/>
    <property type="match status" value="1"/>
</dbReference>
<feature type="domain" description="Spindle assembly abnormal protein 6 N-terminal" evidence="1">
    <location>
        <begin position="23"/>
        <end position="143"/>
    </location>
</feature>
<dbReference type="RefSeq" id="XP_004830290.1">
    <property type="nucleotide sequence ID" value="XM_004830233.1"/>
</dbReference>
<dbReference type="InterPro" id="IPR032396">
    <property type="entry name" value="SAS-6_N"/>
</dbReference>
<reference evidence="2 3" key="1">
    <citation type="journal article" date="2012" name="BMC Genomics">
        <title>Comparative genomic analysis and phylogenetic position of Theileria equi.</title>
        <authorList>
            <person name="Kappmeyer L.S."/>
            <person name="Thiagarajan M."/>
            <person name="Herndon D.R."/>
            <person name="Ramsay J.D."/>
            <person name="Caler E."/>
            <person name="Djikeng A."/>
            <person name="Gillespie J.J."/>
            <person name="Lau A.O."/>
            <person name="Roalson E.H."/>
            <person name="Silva J.C."/>
            <person name="Silva M.G."/>
            <person name="Suarez C.E."/>
            <person name="Ueti M.W."/>
            <person name="Nene V.M."/>
            <person name="Mealey R.H."/>
            <person name="Knowles D.P."/>
            <person name="Brayton K.A."/>
        </authorList>
    </citation>
    <scope>NUCLEOTIDE SEQUENCE [LARGE SCALE GENOMIC DNA]</scope>
    <source>
        <strain evidence="2 3">WA</strain>
    </source>
</reference>
<dbReference type="Gene3D" id="2.170.210.20">
    <property type="entry name" value="Spindle assembly abnormal protein 6, N-terminal domain"/>
    <property type="match status" value="1"/>
</dbReference>
<evidence type="ECO:0000313" key="3">
    <source>
        <dbReference type="Proteomes" id="UP000031512"/>
    </source>
</evidence>
<dbReference type="STRING" id="1537102.L0B0G0"/>
<sequence length="203" mass="24111">MCDFIKFDTKLKDPSLVEGCEVLYKNNCKVEVKYKGSLQGEIMNLTFRLIGNEHLIKLELTSETDLFFYFIHRIDSKSFEDIKTAQNLTIDFVNYSETIIKMVNSCIDSSSFSCILYINGDLGVLKFFQNMDYREMELLECAFRREDEFKTAENITYRYNYTKEILGHYKRRLEEFYTLVKRKDPQIVQNKLFGRPCPHFLPK</sequence>
<dbReference type="eggNOG" id="ENOG502RGE2">
    <property type="taxonomic scope" value="Eukaryota"/>
</dbReference>
<evidence type="ECO:0000313" key="2">
    <source>
        <dbReference type="EMBL" id="AFZ80624.1"/>
    </source>
</evidence>
<proteinExistence type="predicted"/>